<name>A0A1I8IXK4_9PLAT</name>
<reference evidence="2" key="1">
    <citation type="submission" date="2016-11" db="UniProtKB">
        <authorList>
            <consortium name="WormBaseParasite"/>
        </authorList>
    </citation>
    <scope>IDENTIFICATION</scope>
</reference>
<organism evidence="1 2">
    <name type="scientific">Macrostomum lignano</name>
    <dbReference type="NCBI Taxonomy" id="282301"/>
    <lineage>
        <taxon>Eukaryota</taxon>
        <taxon>Metazoa</taxon>
        <taxon>Spiralia</taxon>
        <taxon>Lophotrochozoa</taxon>
        <taxon>Platyhelminthes</taxon>
        <taxon>Rhabditophora</taxon>
        <taxon>Macrostomorpha</taxon>
        <taxon>Macrostomida</taxon>
        <taxon>Macrostomidae</taxon>
        <taxon>Macrostomum</taxon>
    </lineage>
</organism>
<dbReference type="WBParaSite" id="maker-uti_cns_0018852-snap-gene-0.2-mRNA-1">
    <property type="protein sequence ID" value="maker-uti_cns_0018852-snap-gene-0.2-mRNA-1"/>
    <property type="gene ID" value="maker-uti_cns_0018852-snap-gene-0.2"/>
</dbReference>
<protein>
    <submittedName>
        <fullName evidence="2">G_PROTEIN_RECEP_F1_2 domain-containing protein</fullName>
    </submittedName>
</protein>
<sequence>MVGTKQCWAIFLMTANILILFSGISFCIISYIRFQTENSNERIFDLLTHVFTAIASFVGLSSMIAKNRTALVSYGSSIILDVVSSLARIVVLLASSEESGMAYFPILISYRCVTLVLDAAILYSVYLLVFSESTPLNEPLDY</sequence>
<dbReference type="Proteomes" id="UP000095280">
    <property type="component" value="Unplaced"/>
</dbReference>
<evidence type="ECO:0000313" key="1">
    <source>
        <dbReference type="Proteomes" id="UP000095280"/>
    </source>
</evidence>
<accession>A0A1I8IXK4</accession>
<evidence type="ECO:0000313" key="2">
    <source>
        <dbReference type="WBParaSite" id="maker-uti_cns_0018852-snap-gene-0.2-mRNA-1"/>
    </source>
</evidence>
<proteinExistence type="predicted"/>
<dbReference type="AlphaFoldDB" id="A0A1I8IXK4"/>
<keyword evidence="1" id="KW-1185">Reference proteome</keyword>